<evidence type="ECO:0000259" key="1">
    <source>
        <dbReference type="Pfam" id="PF05848"/>
    </source>
</evidence>
<name>A0A0M2NK83_9FIRM</name>
<comment type="caution">
    <text evidence="3">The sequence shown here is derived from an EMBL/GenBank/DDBJ whole genome shotgun (WGS) entry which is preliminary data.</text>
</comment>
<protein>
    <submittedName>
        <fullName evidence="3">Transcriptional regulator CtsR</fullName>
    </submittedName>
</protein>
<dbReference type="AlphaFoldDB" id="A0A0M2NK83"/>
<dbReference type="InterPro" id="IPR040465">
    <property type="entry name" value="CtsR_N"/>
</dbReference>
<evidence type="ECO:0000259" key="2">
    <source>
        <dbReference type="Pfam" id="PF17727"/>
    </source>
</evidence>
<dbReference type="RefSeq" id="WP_046443060.1">
    <property type="nucleotide sequence ID" value="NZ_CAUERS010000009.1"/>
</dbReference>
<reference evidence="3 4" key="1">
    <citation type="submission" date="2015-04" db="EMBL/GenBank/DDBJ databases">
        <title>Draft genome sequence of bacteremic isolate Catabacter hongkongensis type strain HKU16T.</title>
        <authorList>
            <person name="Lau S.K."/>
            <person name="Teng J.L."/>
            <person name="Huang Y."/>
            <person name="Curreem S.O."/>
            <person name="Tsui S.K."/>
            <person name="Woo P.C."/>
        </authorList>
    </citation>
    <scope>NUCLEOTIDE SEQUENCE [LARGE SCALE GENOMIC DNA]</scope>
    <source>
        <strain evidence="3 4">HKU16</strain>
    </source>
</reference>
<dbReference type="PATRIC" id="fig|270498.16.peg.123"/>
<dbReference type="Pfam" id="PF05848">
    <property type="entry name" value="CtsR"/>
    <property type="match status" value="1"/>
</dbReference>
<dbReference type="InterPro" id="IPR041473">
    <property type="entry name" value="CtsR_C"/>
</dbReference>
<dbReference type="Proteomes" id="UP000034076">
    <property type="component" value="Unassembled WGS sequence"/>
</dbReference>
<keyword evidence="4" id="KW-1185">Reference proteome</keyword>
<organism evidence="3 4">
    <name type="scientific">Christensenella hongkongensis</name>
    <dbReference type="NCBI Taxonomy" id="270498"/>
    <lineage>
        <taxon>Bacteria</taxon>
        <taxon>Bacillati</taxon>
        <taxon>Bacillota</taxon>
        <taxon>Clostridia</taxon>
        <taxon>Christensenellales</taxon>
        <taxon>Christensenellaceae</taxon>
        <taxon>Christensenella</taxon>
    </lineage>
</organism>
<feature type="domain" description="CtsR N-terminal HTH" evidence="1">
    <location>
        <begin position="4"/>
        <end position="72"/>
    </location>
</feature>
<accession>A0A0M2NK83</accession>
<dbReference type="EMBL" id="LAYJ01000078">
    <property type="protein sequence ID" value="KKI51376.1"/>
    <property type="molecule type" value="Genomic_DNA"/>
</dbReference>
<dbReference type="InterPro" id="IPR041908">
    <property type="entry name" value="CtsR_C_sf"/>
</dbReference>
<sequence>MSILSDHIEEFIKELLIEDEGMAELQRNELAQKFNCAPSQINYVLTTRFSPNRGYVTESRRGGGGYIRVIRLDIERCDYISDIIDEQLSRPINMRQAAELVEGLMQTGLIDCKTKNVLLAAVSDRALAAAKEYKEELRSTILKEILSTVLLKEDN</sequence>
<gene>
    <name evidence="3" type="ORF">CHK_1164</name>
</gene>
<dbReference type="Pfam" id="PF17727">
    <property type="entry name" value="CtsR_C"/>
    <property type="match status" value="1"/>
</dbReference>
<dbReference type="STRING" id="270498.CHK_1164"/>
<evidence type="ECO:0000313" key="3">
    <source>
        <dbReference type="EMBL" id="KKI51376.1"/>
    </source>
</evidence>
<dbReference type="InterPro" id="IPR041902">
    <property type="entry name" value="CtsR_N_sf"/>
</dbReference>
<proteinExistence type="predicted"/>
<dbReference type="Gene3D" id="1.10.1200.150">
    <property type="entry name" value="Transcriptional regulator CtsR, C-terminal domain"/>
    <property type="match status" value="1"/>
</dbReference>
<feature type="domain" description="CtsR C-terminal dimerization" evidence="2">
    <location>
        <begin position="80"/>
        <end position="146"/>
    </location>
</feature>
<evidence type="ECO:0000313" key="4">
    <source>
        <dbReference type="Proteomes" id="UP000034076"/>
    </source>
</evidence>
<dbReference type="Gene3D" id="3.30.56.130">
    <property type="entry name" value="Transcriptional regulator CtsR, winged HTH domain"/>
    <property type="match status" value="1"/>
</dbReference>
<dbReference type="OrthoDB" id="1680813at2"/>